<evidence type="ECO:0000259" key="7">
    <source>
        <dbReference type="Pfam" id="PF01035"/>
    </source>
</evidence>
<accession>A0A231HB61</accession>
<dbReference type="SUPFAM" id="SSF46767">
    <property type="entry name" value="Methylated DNA-protein cysteine methyltransferase, C-terminal domain"/>
    <property type="match status" value="1"/>
</dbReference>
<dbReference type="InterPro" id="IPR014048">
    <property type="entry name" value="MethylDNA_cys_MeTrfase_DNA-bd"/>
</dbReference>
<proteinExistence type="predicted"/>
<dbReference type="EMBL" id="NGAF01000002">
    <property type="protein sequence ID" value="OXR46110.1"/>
    <property type="molecule type" value="Genomic_DNA"/>
</dbReference>
<dbReference type="GO" id="GO:0032259">
    <property type="term" value="P:methylation"/>
    <property type="evidence" value="ECO:0007669"/>
    <property type="project" value="UniProtKB-KW"/>
</dbReference>
<organism evidence="8 9">
    <name type="scientific">Nocardia cerradoensis</name>
    <dbReference type="NCBI Taxonomy" id="85688"/>
    <lineage>
        <taxon>Bacteria</taxon>
        <taxon>Bacillati</taxon>
        <taxon>Actinomycetota</taxon>
        <taxon>Actinomycetes</taxon>
        <taxon>Mycobacteriales</taxon>
        <taxon>Nocardiaceae</taxon>
        <taxon>Nocardia</taxon>
    </lineage>
</organism>
<sequence>MSDPRCTLWGMSAGKLSSVSVTEFDTAIGRCAMGWTDDGVVRFQLPEVVARGPEPTRPSASGQTSDAGALTAGMLRRGVEAIAAERVRVVDPSGGMAEAIRAIRAHLTGELDDLRWIPVDYRAQPEFHRAVYDITRTIGPGRTLTYGEVAARAGAPGAAQAVGQALGRNPVPLIVPCHRVLAADHGLHGFSAPGGIVTKARLLEIERTSGFGEPTLF</sequence>
<protein>
    <submittedName>
        <fullName evidence="8">Methylated-DNA--protein-cysteine methyltransferase</fullName>
        <ecNumber evidence="8">2.1.1.63</ecNumber>
    </submittedName>
</protein>
<name>A0A231HB61_9NOCA</name>
<evidence type="ECO:0000256" key="4">
    <source>
        <dbReference type="ARBA" id="ARBA00022763"/>
    </source>
</evidence>
<dbReference type="InterPro" id="IPR036388">
    <property type="entry name" value="WH-like_DNA-bd_sf"/>
</dbReference>
<comment type="catalytic activity">
    <reaction evidence="1">
        <text>a 4-O-methyl-thymidine in DNA + L-cysteinyl-[protein] = a thymidine in DNA + S-methyl-L-cysteinyl-[protein]</text>
        <dbReference type="Rhea" id="RHEA:53428"/>
        <dbReference type="Rhea" id="RHEA-COMP:10131"/>
        <dbReference type="Rhea" id="RHEA-COMP:10132"/>
        <dbReference type="Rhea" id="RHEA-COMP:13555"/>
        <dbReference type="Rhea" id="RHEA-COMP:13556"/>
        <dbReference type="ChEBI" id="CHEBI:29950"/>
        <dbReference type="ChEBI" id="CHEBI:82612"/>
        <dbReference type="ChEBI" id="CHEBI:137386"/>
        <dbReference type="ChEBI" id="CHEBI:137387"/>
        <dbReference type="EC" id="2.1.1.63"/>
    </reaction>
</comment>
<gene>
    <name evidence="8" type="primary">ogt_1</name>
    <name evidence="8" type="ORF">B7C42_01074</name>
</gene>
<dbReference type="InterPro" id="IPR001497">
    <property type="entry name" value="MethylDNA_cys_MeTrfase_AS"/>
</dbReference>
<dbReference type="PROSITE" id="PS00374">
    <property type="entry name" value="MGMT"/>
    <property type="match status" value="1"/>
</dbReference>
<reference evidence="8 9" key="1">
    <citation type="submission" date="2017-07" db="EMBL/GenBank/DDBJ databases">
        <title>First draft Genome Sequence of Nocardia cerradoensis isolated from human infection.</title>
        <authorList>
            <person name="Carrasco G."/>
        </authorList>
    </citation>
    <scope>NUCLEOTIDE SEQUENCE [LARGE SCALE GENOMIC DNA]</scope>
    <source>
        <strain evidence="8 9">CNM20130759</strain>
    </source>
</reference>
<evidence type="ECO:0000313" key="8">
    <source>
        <dbReference type="EMBL" id="OXR46110.1"/>
    </source>
</evidence>
<evidence type="ECO:0000313" key="9">
    <source>
        <dbReference type="Proteomes" id="UP000215506"/>
    </source>
</evidence>
<dbReference type="GO" id="GO:0006281">
    <property type="term" value="P:DNA repair"/>
    <property type="evidence" value="ECO:0007669"/>
    <property type="project" value="UniProtKB-KW"/>
</dbReference>
<dbReference type="InterPro" id="IPR036217">
    <property type="entry name" value="MethylDNA_cys_MeTrfase_DNAb"/>
</dbReference>
<dbReference type="PANTHER" id="PTHR10815:SF5">
    <property type="entry name" value="METHYLATED-DNA--PROTEIN-CYSTEINE METHYLTRANSFERASE"/>
    <property type="match status" value="1"/>
</dbReference>
<keyword evidence="2 8" id="KW-0489">Methyltransferase</keyword>
<keyword evidence="3 8" id="KW-0808">Transferase</keyword>
<evidence type="ECO:0000256" key="6">
    <source>
        <dbReference type="ARBA" id="ARBA00049348"/>
    </source>
</evidence>
<dbReference type="PANTHER" id="PTHR10815">
    <property type="entry name" value="METHYLATED-DNA--PROTEIN-CYSTEINE METHYLTRANSFERASE"/>
    <property type="match status" value="1"/>
</dbReference>
<evidence type="ECO:0000256" key="2">
    <source>
        <dbReference type="ARBA" id="ARBA00022603"/>
    </source>
</evidence>
<evidence type="ECO:0000256" key="1">
    <source>
        <dbReference type="ARBA" id="ARBA00001286"/>
    </source>
</evidence>
<dbReference type="AlphaFoldDB" id="A0A231HB61"/>
<keyword evidence="5" id="KW-0234">DNA repair</keyword>
<dbReference type="CDD" id="cd06445">
    <property type="entry name" value="ATase"/>
    <property type="match status" value="1"/>
</dbReference>
<dbReference type="NCBIfam" id="TIGR00589">
    <property type="entry name" value="ogt"/>
    <property type="match status" value="1"/>
</dbReference>
<dbReference type="Proteomes" id="UP000215506">
    <property type="component" value="Unassembled WGS sequence"/>
</dbReference>
<feature type="domain" description="Methylated-DNA-[protein]-cysteine S-methyltransferase DNA binding" evidence="7">
    <location>
        <begin position="126"/>
        <end position="207"/>
    </location>
</feature>
<comment type="caution">
    <text evidence="8">The sequence shown here is derived from an EMBL/GenBank/DDBJ whole genome shotgun (WGS) entry which is preliminary data.</text>
</comment>
<dbReference type="Gene3D" id="1.10.10.10">
    <property type="entry name" value="Winged helix-like DNA-binding domain superfamily/Winged helix DNA-binding domain"/>
    <property type="match status" value="1"/>
</dbReference>
<keyword evidence="9" id="KW-1185">Reference proteome</keyword>
<dbReference type="GO" id="GO:0003908">
    <property type="term" value="F:methylated-DNA-[protein]-cysteine S-methyltransferase activity"/>
    <property type="evidence" value="ECO:0007669"/>
    <property type="project" value="UniProtKB-EC"/>
</dbReference>
<comment type="catalytic activity">
    <reaction evidence="6">
        <text>a 6-O-methyl-2'-deoxyguanosine in DNA + L-cysteinyl-[protein] = S-methyl-L-cysteinyl-[protein] + a 2'-deoxyguanosine in DNA</text>
        <dbReference type="Rhea" id="RHEA:24000"/>
        <dbReference type="Rhea" id="RHEA-COMP:10131"/>
        <dbReference type="Rhea" id="RHEA-COMP:10132"/>
        <dbReference type="Rhea" id="RHEA-COMP:11367"/>
        <dbReference type="Rhea" id="RHEA-COMP:11368"/>
        <dbReference type="ChEBI" id="CHEBI:29950"/>
        <dbReference type="ChEBI" id="CHEBI:82612"/>
        <dbReference type="ChEBI" id="CHEBI:85445"/>
        <dbReference type="ChEBI" id="CHEBI:85448"/>
        <dbReference type="EC" id="2.1.1.63"/>
    </reaction>
</comment>
<dbReference type="EC" id="2.1.1.63" evidence="8"/>
<keyword evidence="4" id="KW-0227">DNA damage</keyword>
<dbReference type="Pfam" id="PF01035">
    <property type="entry name" value="DNA_binding_1"/>
    <property type="match status" value="1"/>
</dbReference>
<evidence type="ECO:0000256" key="5">
    <source>
        <dbReference type="ARBA" id="ARBA00023204"/>
    </source>
</evidence>
<evidence type="ECO:0000256" key="3">
    <source>
        <dbReference type="ARBA" id="ARBA00022679"/>
    </source>
</evidence>